<evidence type="ECO:0008006" key="20">
    <source>
        <dbReference type="Google" id="ProtNLM"/>
    </source>
</evidence>
<evidence type="ECO:0000256" key="1">
    <source>
        <dbReference type="ARBA" id="ARBA00004167"/>
    </source>
</evidence>
<comment type="subcellular location">
    <subcellularLocation>
        <location evidence="1">Membrane</location>
        <topology evidence="1">Single-pass membrane protein</topology>
    </subcellularLocation>
</comment>
<dbReference type="InterPro" id="IPR003598">
    <property type="entry name" value="Ig_sub2"/>
</dbReference>
<dbReference type="GO" id="GO:0071944">
    <property type="term" value="C:cell periphery"/>
    <property type="evidence" value="ECO:0007669"/>
    <property type="project" value="UniProtKB-ARBA"/>
</dbReference>
<dbReference type="InterPro" id="IPR003599">
    <property type="entry name" value="Ig_sub"/>
</dbReference>
<dbReference type="Pfam" id="PF21990">
    <property type="entry name" value="SH2_1"/>
    <property type="match status" value="1"/>
</dbReference>
<evidence type="ECO:0000313" key="19">
    <source>
        <dbReference type="Proteomes" id="UP001168990"/>
    </source>
</evidence>
<sequence>MRLYNRNKKIVMGDEKLISINLVTDEKTTTVSYLVGTTAEDLSHKVSEKLGIGPIAKHLFALRDKSSRLWYAPGYILTSKDKIKFEFRLRFKPASLQRLKNVDSVAYDYYFHQVRSDVLETKVPDIIYEMHKRELIGLGVCDMYRVILEKNVPLRYVESNYKKYVPKECVRRHAFFVKKPIHDALNKLSGHNANYVKEQYLDQFSTMAPEYPHEEYKALMDKDNSKTPTRVLLRITLSELKYHKMENPRNWRSLCAIENLCFISIRQDSTVEVSRKNGIPSYLKFSTNALLMSFVSALDGYYRLTVKWTFNLCRDVITPSLERLHKQKCHGPVGGGFSYHKLEEKRSNHPGTFILRESETQYGVFYLDSCGKDGKPRTHKIEQYGPEEFVLSGTGWTYKSLAHLISAHQDSEGTLYLTECLPPSEYDKSPLLICASESICNDVAPDAEMLAALLEGGPRCIPPQQLQIYKAQPFPKNSNPNDNRASSTILYRAMWRVAKGKKLEAALKVLRDEQCKYTREFLELIGIWGQLRSGAIVRLYGLTAAPAVGMLMELVKYGPLDAYLRNNSPQTIKTVDMVEAAACLATALWHLEEHGVVHGNIRCRKLLVHIHKNDKFIVKLTDPGLFNYTQSDIHWLPPECYSNPNLARRSTRADVWALGTTLWEIFSRGAVLPVHNDFEVVKKWTKRSVSQVDTGDERLIVVLKIRRIETTCTLATVQAVNYIGSHEVREGQPWSIECTGHKLGEKFNWTRNGQPLEELASGDLSVLTKLDKGVSKLMADHATELHEGIYRCTPNGNGSFQLAIKSVTKIKVLTSDDPTLELVCENHTSSDRVDWQKEGENINEHFAGKENIVKVDSATGILSIYKAQDEVYGNYTCNTTANGNVTSYFRVVRKPSAILMESVSVVEGEKLHLVCLGNYSPGIKIEWDFGGKNYNTSEGRVKLTRDDERGINNAILNVDNIEMSDRGNVSCKVAYSLNPNPNHIANATAELRVKDKLAALWPFLGICAEVVVLCTIILVYEKKRNKAELEESDTDQSPDTKPTPNKDSDIRQRK</sequence>
<feature type="domain" description="SH2" evidence="14">
    <location>
        <begin position="328"/>
        <end position="424"/>
    </location>
</feature>
<dbReference type="SUPFAM" id="SSF55550">
    <property type="entry name" value="SH2 domain"/>
    <property type="match status" value="1"/>
</dbReference>
<feature type="compositionally biased region" description="Basic and acidic residues" evidence="12">
    <location>
        <begin position="1044"/>
        <end position="1054"/>
    </location>
</feature>
<dbReference type="Pfam" id="PF00047">
    <property type="entry name" value="ig"/>
    <property type="match status" value="1"/>
</dbReference>
<dbReference type="InterPro" id="IPR000299">
    <property type="entry name" value="FERM_domain"/>
</dbReference>
<keyword evidence="9" id="KW-0393">Immunoglobulin domain</keyword>
<keyword evidence="6 11" id="KW-0727">SH2 domain</keyword>
<dbReference type="SMART" id="SM00295">
    <property type="entry name" value="B41"/>
    <property type="match status" value="1"/>
</dbReference>
<evidence type="ECO:0000259" key="16">
    <source>
        <dbReference type="PROSITE" id="PS50057"/>
    </source>
</evidence>
<feature type="domain" description="Ig-like" evidence="17">
    <location>
        <begin position="715"/>
        <end position="808"/>
    </location>
</feature>
<dbReference type="InterPro" id="IPR011009">
    <property type="entry name" value="Kinase-like_dom_sf"/>
</dbReference>
<keyword evidence="4" id="KW-0677">Repeat</keyword>
<dbReference type="InterPro" id="IPR036860">
    <property type="entry name" value="SH2_dom_sf"/>
</dbReference>
<dbReference type="PROSITE" id="PS50011">
    <property type="entry name" value="PROTEIN_KINASE_DOM"/>
    <property type="match status" value="1"/>
</dbReference>
<dbReference type="GO" id="GO:0004714">
    <property type="term" value="F:transmembrane receptor protein tyrosine kinase activity"/>
    <property type="evidence" value="ECO:0007669"/>
    <property type="project" value="UniProtKB-EC"/>
</dbReference>
<dbReference type="PANTHER" id="PTHR45807">
    <property type="entry name" value="TYROSINE-PROTEIN KINASE HOPSCOTCH"/>
    <property type="match status" value="1"/>
</dbReference>
<dbReference type="EMBL" id="JAQQBS010000002">
    <property type="protein sequence ID" value="KAK0172917.1"/>
    <property type="molecule type" value="Genomic_DNA"/>
</dbReference>
<evidence type="ECO:0000256" key="5">
    <source>
        <dbReference type="ARBA" id="ARBA00022777"/>
    </source>
</evidence>
<dbReference type="GO" id="GO:0005126">
    <property type="term" value="F:cytokine receptor binding"/>
    <property type="evidence" value="ECO:0007669"/>
    <property type="project" value="TreeGrafter"/>
</dbReference>
<dbReference type="InterPro" id="IPR035963">
    <property type="entry name" value="FERM_2"/>
</dbReference>
<dbReference type="SUPFAM" id="SSF48726">
    <property type="entry name" value="Immunoglobulin"/>
    <property type="match status" value="2"/>
</dbReference>
<evidence type="ECO:0000256" key="8">
    <source>
        <dbReference type="ARBA" id="ARBA00023180"/>
    </source>
</evidence>
<dbReference type="AlphaFoldDB" id="A0AA39KT98"/>
<evidence type="ECO:0000256" key="6">
    <source>
        <dbReference type="ARBA" id="ARBA00022999"/>
    </source>
</evidence>
<dbReference type="SUPFAM" id="SSF56112">
    <property type="entry name" value="Protein kinase-like (PK-like)"/>
    <property type="match status" value="1"/>
</dbReference>
<dbReference type="GO" id="GO:0005829">
    <property type="term" value="C:cytosol"/>
    <property type="evidence" value="ECO:0007669"/>
    <property type="project" value="TreeGrafter"/>
</dbReference>
<dbReference type="GO" id="GO:0007259">
    <property type="term" value="P:cell surface receptor signaling pathway via JAK-STAT"/>
    <property type="evidence" value="ECO:0007669"/>
    <property type="project" value="TreeGrafter"/>
</dbReference>
<dbReference type="SUPFAM" id="SSF47031">
    <property type="entry name" value="Second domain of FERM"/>
    <property type="match status" value="1"/>
</dbReference>
<dbReference type="PROSITE" id="PS50835">
    <property type="entry name" value="IG_LIKE"/>
    <property type="match status" value="3"/>
</dbReference>
<dbReference type="PROSITE" id="PS50001">
    <property type="entry name" value="SH2"/>
    <property type="match status" value="1"/>
</dbReference>
<dbReference type="InterPro" id="IPR001245">
    <property type="entry name" value="Ser-Thr/Tyr_kinase_cat_dom"/>
</dbReference>
<dbReference type="SMART" id="SM00408">
    <property type="entry name" value="IGc2"/>
    <property type="match status" value="3"/>
</dbReference>
<dbReference type="SMART" id="SM00409">
    <property type="entry name" value="IG"/>
    <property type="match status" value="3"/>
</dbReference>
<dbReference type="CDD" id="cd14473">
    <property type="entry name" value="FERM_B-lobe"/>
    <property type="match status" value="1"/>
</dbReference>
<dbReference type="InterPro" id="IPR000980">
    <property type="entry name" value="SH2"/>
</dbReference>
<keyword evidence="3" id="KW-0808">Transferase</keyword>
<feature type="domain" description="Ig-like" evidence="17">
    <location>
        <begin position="895"/>
        <end position="988"/>
    </location>
</feature>
<evidence type="ECO:0000259" key="14">
    <source>
        <dbReference type="PROSITE" id="PS50001"/>
    </source>
</evidence>
<keyword evidence="19" id="KW-1185">Reference proteome</keyword>
<accession>A0AA39KT98</accession>
<evidence type="ECO:0000256" key="11">
    <source>
        <dbReference type="PROSITE-ProRule" id="PRU00191"/>
    </source>
</evidence>
<dbReference type="GO" id="GO:0019221">
    <property type="term" value="P:cytokine-mediated signaling pathway"/>
    <property type="evidence" value="ECO:0007669"/>
    <property type="project" value="TreeGrafter"/>
</dbReference>
<evidence type="ECO:0000259" key="17">
    <source>
        <dbReference type="PROSITE" id="PS50835"/>
    </source>
</evidence>
<dbReference type="GO" id="GO:0002009">
    <property type="term" value="P:morphogenesis of an epithelium"/>
    <property type="evidence" value="ECO:0007669"/>
    <property type="project" value="UniProtKB-ARBA"/>
</dbReference>
<dbReference type="GO" id="GO:0004715">
    <property type="term" value="F:non-membrane spanning protein tyrosine kinase activity"/>
    <property type="evidence" value="ECO:0007669"/>
    <property type="project" value="TreeGrafter"/>
</dbReference>
<dbReference type="InterPro" id="IPR041155">
    <property type="entry name" value="FERM_F1"/>
</dbReference>
<evidence type="ECO:0000256" key="12">
    <source>
        <dbReference type="SAM" id="MobiDB-lite"/>
    </source>
</evidence>
<dbReference type="GO" id="GO:0030182">
    <property type="term" value="P:neuron differentiation"/>
    <property type="evidence" value="ECO:0007669"/>
    <property type="project" value="UniProtKB-ARBA"/>
</dbReference>
<gene>
    <name evidence="18" type="ORF">PV328_006180</name>
</gene>
<evidence type="ECO:0000256" key="10">
    <source>
        <dbReference type="ARBA" id="ARBA00051243"/>
    </source>
</evidence>
<keyword evidence="8" id="KW-0325">Glycoprotein</keyword>
<feature type="transmembrane region" description="Helical" evidence="13">
    <location>
        <begin position="999"/>
        <end position="1020"/>
    </location>
</feature>
<reference evidence="18" key="2">
    <citation type="submission" date="2023-03" db="EMBL/GenBank/DDBJ databases">
        <authorList>
            <person name="Inwood S.N."/>
            <person name="Skelly J.G."/>
            <person name="Guhlin J."/>
            <person name="Harrop T.W.R."/>
            <person name="Goldson S.G."/>
            <person name="Dearden P.K."/>
        </authorList>
    </citation>
    <scope>NUCLEOTIDE SEQUENCE</scope>
    <source>
        <strain evidence="18">Irish</strain>
        <tissue evidence="18">Whole body</tissue>
    </source>
</reference>
<dbReference type="Proteomes" id="UP001168990">
    <property type="component" value="Unassembled WGS sequence"/>
</dbReference>
<comment type="caution">
    <text evidence="18">The sequence shown here is derived from an EMBL/GenBank/DDBJ whole genome shotgun (WGS) entry which is preliminary data.</text>
</comment>
<evidence type="ECO:0000256" key="7">
    <source>
        <dbReference type="ARBA" id="ARBA00023137"/>
    </source>
</evidence>
<keyword evidence="13" id="KW-0812">Transmembrane</keyword>
<dbReference type="InterPro" id="IPR013151">
    <property type="entry name" value="Immunoglobulin_dom"/>
</dbReference>
<dbReference type="InterPro" id="IPR019749">
    <property type="entry name" value="Band_41_domain"/>
</dbReference>
<comment type="catalytic activity">
    <reaction evidence="10">
        <text>L-tyrosyl-[protein] + ATP = O-phospho-L-tyrosyl-[protein] + ADP + H(+)</text>
        <dbReference type="Rhea" id="RHEA:10596"/>
        <dbReference type="Rhea" id="RHEA-COMP:10136"/>
        <dbReference type="Rhea" id="RHEA-COMP:20101"/>
        <dbReference type="ChEBI" id="CHEBI:15378"/>
        <dbReference type="ChEBI" id="CHEBI:30616"/>
        <dbReference type="ChEBI" id="CHEBI:46858"/>
        <dbReference type="ChEBI" id="CHEBI:61978"/>
        <dbReference type="ChEBI" id="CHEBI:456216"/>
        <dbReference type="EC" id="2.7.10.1"/>
    </reaction>
</comment>
<dbReference type="GO" id="GO:0016020">
    <property type="term" value="C:membrane"/>
    <property type="evidence" value="ECO:0007669"/>
    <property type="project" value="UniProtKB-SubCell"/>
</dbReference>
<keyword evidence="7" id="KW-0829">Tyrosine-protein kinase</keyword>
<evidence type="ECO:0000256" key="4">
    <source>
        <dbReference type="ARBA" id="ARBA00022737"/>
    </source>
</evidence>
<keyword evidence="13" id="KW-1133">Transmembrane helix</keyword>
<evidence type="ECO:0000256" key="9">
    <source>
        <dbReference type="ARBA" id="ARBA00023319"/>
    </source>
</evidence>
<dbReference type="Gene3D" id="2.60.40.10">
    <property type="entry name" value="Immunoglobulins"/>
    <property type="match status" value="3"/>
</dbReference>
<evidence type="ECO:0000259" key="15">
    <source>
        <dbReference type="PROSITE" id="PS50011"/>
    </source>
</evidence>
<evidence type="ECO:0000256" key="3">
    <source>
        <dbReference type="ARBA" id="ARBA00022679"/>
    </source>
</evidence>
<dbReference type="GO" id="GO:0005524">
    <property type="term" value="F:ATP binding"/>
    <property type="evidence" value="ECO:0007669"/>
    <property type="project" value="InterPro"/>
</dbReference>
<dbReference type="Gene3D" id="3.30.505.10">
    <property type="entry name" value="SH2 domain"/>
    <property type="match status" value="1"/>
</dbReference>
<feature type="domain" description="FERM" evidence="16">
    <location>
        <begin position="16"/>
        <end position="309"/>
    </location>
</feature>
<dbReference type="InterPro" id="IPR051286">
    <property type="entry name" value="JAK"/>
</dbReference>
<evidence type="ECO:0000313" key="18">
    <source>
        <dbReference type="EMBL" id="KAK0172917.1"/>
    </source>
</evidence>
<feature type="domain" description="Ig-like" evidence="17">
    <location>
        <begin position="819"/>
        <end position="893"/>
    </location>
</feature>
<dbReference type="InterPro" id="IPR013783">
    <property type="entry name" value="Ig-like_fold"/>
</dbReference>
<keyword evidence="13" id="KW-0472">Membrane</keyword>
<dbReference type="InterPro" id="IPR019748">
    <property type="entry name" value="FERM_central"/>
</dbReference>
<dbReference type="PANTHER" id="PTHR45807:SF7">
    <property type="entry name" value="TYROSINE-PROTEIN KINASE HOPSCOTCH"/>
    <property type="match status" value="1"/>
</dbReference>
<dbReference type="GO" id="GO:0035556">
    <property type="term" value="P:intracellular signal transduction"/>
    <property type="evidence" value="ECO:0007669"/>
    <property type="project" value="TreeGrafter"/>
</dbReference>
<keyword evidence="2" id="KW-0597">Phosphoprotein</keyword>
<evidence type="ECO:0000256" key="13">
    <source>
        <dbReference type="SAM" id="Phobius"/>
    </source>
</evidence>
<evidence type="ECO:0000256" key="2">
    <source>
        <dbReference type="ARBA" id="ARBA00022553"/>
    </source>
</evidence>
<dbReference type="GO" id="GO:0009887">
    <property type="term" value="P:animal organ morphogenesis"/>
    <property type="evidence" value="ECO:0007669"/>
    <property type="project" value="UniProtKB-ARBA"/>
</dbReference>
<dbReference type="Pfam" id="PF07714">
    <property type="entry name" value="PK_Tyr_Ser-Thr"/>
    <property type="match status" value="1"/>
</dbReference>
<dbReference type="Gene3D" id="1.10.510.10">
    <property type="entry name" value="Transferase(Phosphotransferase) domain 1"/>
    <property type="match status" value="1"/>
</dbReference>
<feature type="domain" description="Protein kinase" evidence="15">
    <location>
        <begin position="483"/>
        <end position="820"/>
    </location>
</feature>
<name>A0AA39KT98_9HYME</name>
<organism evidence="18 19">
    <name type="scientific">Microctonus aethiopoides</name>
    <dbReference type="NCBI Taxonomy" id="144406"/>
    <lineage>
        <taxon>Eukaryota</taxon>
        <taxon>Metazoa</taxon>
        <taxon>Ecdysozoa</taxon>
        <taxon>Arthropoda</taxon>
        <taxon>Hexapoda</taxon>
        <taxon>Insecta</taxon>
        <taxon>Pterygota</taxon>
        <taxon>Neoptera</taxon>
        <taxon>Endopterygota</taxon>
        <taxon>Hymenoptera</taxon>
        <taxon>Apocrita</taxon>
        <taxon>Ichneumonoidea</taxon>
        <taxon>Braconidae</taxon>
        <taxon>Euphorinae</taxon>
        <taxon>Microctonus</taxon>
    </lineage>
</organism>
<dbReference type="InterPro" id="IPR007110">
    <property type="entry name" value="Ig-like_dom"/>
</dbReference>
<dbReference type="Pfam" id="PF18379">
    <property type="entry name" value="FERM_F1"/>
    <property type="match status" value="1"/>
</dbReference>
<feature type="region of interest" description="Disordered" evidence="12">
    <location>
        <begin position="1026"/>
        <end position="1054"/>
    </location>
</feature>
<keyword evidence="5" id="KW-0418">Kinase</keyword>
<reference evidence="18" key="1">
    <citation type="journal article" date="2023" name="bioRxiv">
        <title>Scaffold-level genome assemblies of two parasitoid biocontrol wasps reveal the parthenogenesis mechanism and an associated novel virus.</title>
        <authorList>
            <person name="Inwood S."/>
            <person name="Skelly J."/>
            <person name="Guhlin J."/>
            <person name="Harrop T."/>
            <person name="Goldson S."/>
            <person name="Dearden P."/>
        </authorList>
    </citation>
    <scope>NUCLEOTIDE SEQUENCE</scope>
    <source>
        <strain evidence="18">Irish</strain>
        <tissue evidence="18">Whole body</tissue>
    </source>
</reference>
<protein>
    <recommendedName>
        <fullName evidence="20">Non-specific protein-tyrosine kinase</fullName>
    </recommendedName>
</protein>
<proteinExistence type="predicted"/>
<dbReference type="InterPro" id="IPR000719">
    <property type="entry name" value="Prot_kinase_dom"/>
</dbReference>
<dbReference type="InterPro" id="IPR036179">
    <property type="entry name" value="Ig-like_dom_sf"/>
</dbReference>
<dbReference type="PROSITE" id="PS50057">
    <property type="entry name" value="FERM_3"/>
    <property type="match status" value="1"/>
</dbReference>